<name>A0A017SAA7_ASPRC</name>
<dbReference type="InterPro" id="IPR006600">
    <property type="entry name" value="HTH_CenpB_DNA-bd_dom"/>
</dbReference>
<evidence type="ECO:0000313" key="4">
    <source>
        <dbReference type="Proteomes" id="UP000019804"/>
    </source>
</evidence>
<keyword evidence="4" id="KW-1185">Reference proteome</keyword>
<keyword evidence="1" id="KW-0238">DNA-binding</keyword>
<feature type="domain" description="HTH CENPB-type" evidence="2">
    <location>
        <begin position="1"/>
        <end position="24"/>
    </location>
</feature>
<dbReference type="GO" id="GO:0003677">
    <property type="term" value="F:DNA binding"/>
    <property type="evidence" value="ECO:0007669"/>
    <property type="project" value="UniProtKB-KW"/>
</dbReference>
<dbReference type="GeneID" id="63692820"/>
<protein>
    <recommendedName>
        <fullName evidence="2">HTH CENPB-type domain-containing protein</fullName>
    </recommendedName>
</protein>
<gene>
    <name evidence="3" type="ORF">EURHEDRAFT_113016</name>
</gene>
<dbReference type="PROSITE" id="PS51253">
    <property type="entry name" value="HTH_CENPB"/>
    <property type="match status" value="1"/>
</dbReference>
<evidence type="ECO:0000259" key="2">
    <source>
        <dbReference type="PROSITE" id="PS51253"/>
    </source>
</evidence>
<dbReference type="Proteomes" id="UP000019804">
    <property type="component" value="Unassembled WGS sequence"/>
</dbReference>
<dbReference type="AlphaFoldDB" id="A0A017SAA7"/>
<reference evidence="4" key="1">
    <citation type="journal article" date="2014" name="Nat. Commun.">
        <title>Genomic adaptations of the halophilic Dead Sea filamentous fungus Eurotium rubrum.</title>
        <authorList>
            <person name="Kis-Papo T."/>
            <person name="Weig A.R."/>
            <person name="Riley R."/>
            <person name="Persoh D."/>
            <person name="Salamov A."/>
            <person name="Sun H."/>
            <person name="Lipzen A."/>
            <person name="Wasser S.P."/>
            <person name="Rambold G."/>
            <person name="Grigoriev I.V."/>
            <person name="Nevo E."/>
        </authorList>
    </citation>
    <scope>NUCLEOTIDE SEQUENCE [LARGE SCALE GENOMIC DNA]</scope>
    <source>
        <strain evidence="4">CBS 135680</strain>
    </source>
</reference>
<proteinExistence type="predicted"/>
<dbReference type="OrthoDB" id="4479198at2759"/>
<evidence type="ECO:0000256" key="1">
    <source>
        <dbReference type="ARBA" id="ARBA00023125"/>
    </source>
</evidence>
<accession>A0A017SAA7</accession>
<dbReference type="HOGENOM" id="CLU_2049218_0_0_1"/>
<organism evidence="3 4">
    <name type="scientific">Aspergillus ruber (strain CBS 135680)</name>
    <dbReference type="NCBI Taxonomy" id="1388766"/>
    <lineage>
        <taxon>Eukaryota</taxon>
        <taxon>Fungi</taxon>
        <taxon>Dikarya</taxon>
        <taxon>Ascomycota</taxon>
        <taxon>Pezizomycotina</taxon>
        <taxon>Eurotiomycetes</taxon>
        <taxon>Eurotiomycetidae</taxon>
        <taxon>Eurotiales</taxon>
        <taxon>Aspergillaceae</taxon>
        <taxon>Aspergillus</taxon>
        <taxon>Aspergillus subgen. Aspergillus</taxon>
    </lineage>
</organism>
<dbReference type="RefSeq" id="XP_040637570.1">
    <property type="nucleotide sequence ID" value="XM_040777696.1"/>
</dbReference>
<dbReference type="EMBL" id="KK088429">
    <property type="protein sequence ID" value="EYE93882.1"/>
    <property type="molecule type" value="Genomic_DNA"/>
</dbReference>
<evidence type="ECO:0000313" key="3">
    <source>
        <dbReference type="EMBL" id="EYE93882.1"/>
    </source>
</evidence>
<sequence>MEKPTFSNGWLHRFQARRTIKWREQHGEAGGVPEQAEQEMVMIRQALGAYSLKDQFNCDETALLWKQTPARSLSTRQLPGRKRRKQGSLLYSAAMQMSLRNWNHGLLELLGIHMLLELQA</sequence>